<comment type="caution">
    <text evidence="1">The sequence shown here is derived from an EMBL/GenBank/DDBJ whole genome shotgun (WGS) entry which is preliminary data.</text>
</comment>
<accession>A0A1X2GG60</accession>
<name>A0A1X2GG60_9FUNG</name>
<sequence>MTYTETLEAKTQAIIDERLTADYERTTAWVDNTLQRHQDSMFRKMDEGSRQAQNVGEDRLRQVEAQMDTRLADQSSMMYSYLAEHYALRSQIPTTQPVANQQLSTPASLGHLGAKLNPPAPFTGKNPGACEPFFSQLALCFAANPQHYPTGNTKILFAISVACALAKT</sequence>
<dbReference type="Proteomes" id="UP000242146">
    <property type="component" value="Unassembled WGS sequence"/>
</dbReference>
<organism evidence="1 2">
    <name type="scientific">Hesseltinella vesiculosa</name>
    <dbReference type="NCBI Taxonomy" id="101127"/>
    <lineage>
        <taxon>Eukaryota</taxon>
        <taxon>Fungi</taxon>
        <taxon>Fungi incertae sedis</taxon>
        <taxon>Mucoromycota</taxon>
        <taxon>Mucoromycotina</taxon>
        <taxon>Mucoromycetes</taxon>
        <taxon>Mucorales</taxon>
        <taxon>Cunninghamellaceae</taxon>
        <taxon>Hesseltinella</taxon>
    </lineage>
</organism>
<dbReference type="EMBL" id="MCGT01000017">
    <property type="protein sequence ID" value="ORX52867.1"/>
    <property type="molecule type" value="Genomic_DNA"/>
</dbReference>
<evidence type="ECO:0000313" key="2">
    <source>
        <dbReference type="Proteomes" id="UP000242146"/>
    </source>
</evidence>
<proteinExistence type="predicted"/>
<reference evidence="1 2" key="1">
    <citation type="submission" date="2016-07" db="EMBL/GenBank/DDBJ databases">
        <title>Pervasive Adenine N6-methylation of Active Genes in Fungi.</title>
        <authorList>
            <consortium name="DOE Joint Genome Institute"/>
            <person name="Mondo S.J."/>
            <person name="Dannebaum R.O."/>
            <person name="Kuo R.C."/>
            <person name="Labutti K."/>
            <person name="Haridas S."/>
            <person name="Kuo A."/>
            <person name="Salamov A."/>
            <person name="Ahrendt S.R."/>
            <person name="Lipzen A."/>
            <person name="Sullivan W."/>
            <person name="Andreopoulos W.B."/>
            <person name="Clum A."/>
            <person name="Lindquist E."/>
            <person name="Daum C."/>
            <person name="Ramamoorthy G.K."/>
            <person name="Gryganskyi A."/>
            <person name="Culley D."/>
            <person name="Magnuson J.K."/>
            <person name="James T.Y."/>
            <person name="O'Malley M.A."/>
            <person name="Stajich J.E."/>
            <person name="Spatafora J.W."/>
            <person name="Visel A."/>
            <person name="Grigoriev I.V."/>
        </authorList>
    </citation>
    <scope>NUCLEOTIDE SEQUENCE [LARGE SCALE GENOMIC DNA]</scope>
    <source>
        <strain evidence="1 2">NRRL 3301</strain>
    </source>
</reference>
<gene>
    <name evidence="1" type="ORF">DM01DRAFT_329144</name>
</gene>
<dbReference type="AlphaFoldDB" id="A0A1X2GG60"/>
<evidence type="ECO:0000313" key="1">
    <source>
        <dbReference type="EMBL" id="ORX52867.1"/>
    </source>
</evidence>
<protein>
    <submittedName>
        <fullName evidence="1">Uncharacterized protein</fullName>
    </submittedName>
</protein>
<keyword evidence="2" id="KW-1185">Reference proteome</keyword>